<dbReference type="InterPro" id="IPR023214">
    <property type="entry name" value="HAD_sf"/>
</dbReference>
<organism evidence="1 2">
    <name type="scientific">Candidatus Dojkabacteria bacterium</name>
    <dbReference type="NCBI Taxonomy" id="2099670"/>
    <lineage>
        <taxon>Bacteria</taxon>
        <taxon>Candidatus Dojkabacteria</taxon>
    </lineage>
</organism>
<evidence type="ECO:0000313" key="2">
    <source>
        <dbReference type="Proteomes" id="UP000321026"/>
    </source>
</evidence>
<dbReference type="InterPro" id="IPR023198">
    <property type="entry name" value="PGP-like_dom2"/>
</dbReference>
<dbReference type="Pfam" id="PF00702">
    <property type="entry name" value="Hydrolase"/>
    <property type="match status" value="1"/>
</dbReference>
<dbReference type="Gene3D" id="1.10.150.240">
    <property type="entry name" value="Putative phosphatase, domain 2"/>
    <property type="match status" value="1"/>
</dbReference>
<dbReference type="Gene3D" id="3.40.50.1000">
    <property type="entry name" value="HAD superfamily/HAD-like"/>
    <property type="match status" value="1"/>
</dbReference>
<name>A0A5C7J8I9_9BACT</name>
<dbReference type="SFLD" id="SFLDG01129">
    <property type="entry name" value="C1.5:_HAD__Beta-PGM__Phosphata"/>
    <property type="match status" value="1"/>
</dbReference>
<dbReference type="EMBL" id="SSDS01000035">
    <property type="protein sequence ID" value="TXG77881.1"/>
    <property type="molecule type" value="Genomic_DNA"/>
</dbReference>
<dbReference type="PRINTS" id="PR00413">
    <property type="entry name" value="HADHALOGNASE"/>
</dbReference>
<evidence type="ECO:0000313" key="1">
    <source>
        <dbReference type="EMBL" id="TXG77881.1"/>
    </source>
</evidence>
<dbReference type="Proteomes" id="UP000321026">
    <property type="component" value="Unassembled WGS sequence"/>
</dbReference>
<dbReference type="SFLD" id="SFLDS00003">
    <property type="entry name" value="Haloacid_Dehalogenase"/>
    <property type="match status" value="1"/>
</dbReference>
<sequence>MKDLKNINAVIFDLGGVILNLDYNLTVIEFERHIPDLDRNVFFGKKEQLPFFSAYEIGKITTDEFIKSFNAHYNKDFSCDDFKMYWNAMILDIPKERIELIRSLKEQGKKVYLLSNINQLHEIAVEERFKEIGETDEFLSLFDKGYYSHHIGLRKPTTDIFDFVMKEQNLNPERTIFIDDSVHHVEGAKSVGINAIHLSNGQPLETLTLLYA</sequence>
<comment type="caution">
    <text evidence="1">The sequence shown here is derived from an EMBL/GenBank/DDBJ whole genome shotgun (WGS) entry which is preliminary data.</text>
</comment>
<protein>
    <submittedName>
        <fullName evidence="1">HAD family phosphatase</fullName>
    </submittedName>
</protein>
<proteinExistence type="predicted"/>
<dbReference type="InterPro" id="IPR006439">
    <property type="entry name" value="HAD-SF_hydro_IA"/>
</dbReference>
<dbReference type="SUPFAM" id="SSF56784">
    <property type="entry name" value="HAD-like"/>
    <property type="match status" value="1"/>
</dbReference>
<dbReference type="CDD" id="cd02603">
    <property type="entry name" value="HAD_sEH-N_like"/>
    <property type="match status" value="1"/>
</dbReference>
<dbReference type="InterPro" id="IPR036412">
    <property type="entry name" value="HAD-like_sf"/>
</dbReference>
<accession>A0A5C7J8I9</accession>
<gene>
    <name evidence="1" type="ORF">E6Q11_02095</name>
</gene>
<dbReference type="NCBIfam" id="TIGR01509">
    <property type="entry name" value="HAD-SF-IA-v3"/>
    <property type="match status" value="1"/>
</dbReference>
<reference evidence="1 2" key="1">
    <citation type="submission" date="2018-09" db="EMBL/GenBank/DDBJ databases">
        <title>Metagenome Assembled Genomes from an Advanced Water Purification Facility.</title>
        <authorList>
            <person name="Stamps B.W."/>
            <person name="Spear J.R."/>
        </authorList>
    </citation>
    <scope>NUCLEOTIDE SEQUENCE [LARGE SCALE GENOMIC DNA]</scope>
    <source>
        <strain evidence="1">Bin_63_2</strain>
    </source>
</reference>
<dbReference type="PANTHER" id="PTHR43611">
    <property type="entry name" value="ALPHA-D-GLUCOSE 1-PHOSPHATE PHOSPHATASE"/>
    <property type="match status" value="1"/>
</dbReference>
<dbReference type="PANTHER" id="PTHR43611:SF3">
    <property type="entry name" value="FLAVIN MONONUCLEOTIDE HYDROLASE 1, CHLOROPLATIC"/>
    <property type="match status" value="1"/>
</dbReference>
<dbReference type="AlphaFoldDB" id="A0A5C7J8I9"/>